<evidence type="ECO:0000259" key="4">
    <source>
        <dbReference type="SMART" id="SM00852"/>
    </source>
</evidence>
<dbReference type="SUPFAM" id="SSF53218">
    <property type="entry name" value="Molybdenum cofactor biosynthesis proteins"/>
    <property type="match status" value="1"/>
</dbReference>
<dbReference type="RefSeq" id="WP_180842762.1">
    <property type="nucleotide sequence ID" value="NZ_CP059154.1"/>
</dbReference>
<protein>
    <submittedName>
        <fullName evidence="5">Molybdopterin molybdotransferase MoeA</fullName>
    </submittedName>
</protein>
<dbReference type="GeneID" id="56143210"/>
<dbReference type="PANTHER" id="PTHR10192:SF19">
    <property type="entry name" value="MOLYBDOPTERIN BIOSYNTHESIS PROTEIN MJ0666-RELATED"/>
    <property type="match status" value="1"/>
</dbReference>
<proteinExistence type="predicted"/>
<accession>A0A7D6GRJ5</accession>
<evidence type="ECO:0000256" key="2">
    <source>
        <dbReference type="ARBA" id="ARBA00023150"/>
    </source>
</evidence>
<keyword evidence="2" id="KW-0501">Molybdenum cofactor biosynthesis</keyword>
<dbReference type="GO" id="GO:0061599">
    <property type="term" value="F:molybdopterin molybdotransferase activity"/>
    <property type="evidence" value="ECO:0007669"/>
    <property type="project" value="TreeGrafter"/>
</dbReference>
<dbReference type="GO" id="GO:0006777">
    <property type="term" value="P:Mo-molybdopterin cofactor biosynthetic process"/>
    <property type="evidence" value="ECO:0007669"/>
    <property type="project" value="UniProtKB-KW"/>
</dbReference>
<dbReference type="EMBL" id="CP059154">
    <property type="protein sequence ID" value="QLK27601.1"/>
    <property type="molecule type" value="Genomic_DNA"/>
</dbReference>
<evidence type="ECO:0000256" key="1">
    <source>
        <dbReference type="ARBA" id="ARBA00005046"/>
    </source>
</evidence>
<dbReference type="Pfam" id="PF00994">
    <property type="entry name" value="MoCF_biosynth"/>
    <property type="match status" value="1"/>
</dbReference>
<gene>
    <name evidence="5" type="ORF">HYG81_08355</name>
</gene>
<evidence type="ECO:0000313" key="6">
    <source>
        <dbReference type="Proteomes" id="UP000510869"/>
    </source>
</evidence>
<keyword evidence="6" id="KW-1185">Reference proteome</keyword>
<organism evidence="5 6">
    <name type="scientific">Natrinema zhouii</name>
    <dbReference type="NCBI Taxonomy" id="1710539"/>
    <lineage>
        <taxon>Archaea</taxon>
        <taxon>Methanobacteriati</taxon>
        <taxon>Methanobacteriota</taxon>
        <taxon>Stenosarchaea group</taxon>
        <taxon>Halobacteria</taxon>
        <taxon>Halobacteriales</taxon>
        <taxon>Natrialbaceae</taxon>
        <taxon>Natrinema</taxon>
    </lineage>
</organism>
<dbReference type="CDD" id="cd00887">
    <property type="entry name" value="MoeA"/>
    <property type="match status" value="1"/>
</dbReference>
<dbReference type="InterPro" id="IPR005111">
    <property type="entry name" value="MoeA_C_domain_IV"/>
</dbReference>
<dbReference type="UniPathway" id="UPA00344"/>
<sequence length="444" mass="47110">MEGADRERTEAGFKVRTPVDEARRILQEAVEGSGDGDSDVPCGTETVDVDRADGRVLAAPVTAARDVPHYRRAAMDGYAVRAANTFGASDRSPEVLRIAEPASGSDDGDEHATADQIEPGTAARVHTGSALPEGADAVVMIERVTELESAGELEVGDAVAEGENVAPVGEDVEEGQHLYDAGHRLRPSDLGLLRSAGYGRVTVAQQPTVGVVPTGEELVSGDPDPGEVVETNGLTVSRLAQRWGARATYRDVVTDDPESLRVAIQRDLTKDVIVTTGGSSVGERDLLPEVIDDLGEVLVHGVGLKPGHPVCLGIVEDTPVLALPGYPVACIVNAVQFLRPTLRWLEGTTPDPHPTTRATLERKIPSEPGTRTFARVRLEARDEDEGETDRERDEPEYTAIPTRASGSGVLSSVALADGWVVVDDDREGIPAGETVAVENWEPNA</sequence>
<dbReference type="AlphaFoldDB" id="A0A7D6GRJ5"/>
<dbReference type="Gene3D" id="3.90.105.10">
    <property type="entry name" value="Molybdopterin biosynthesis moea protein, domain 2"/>
    <property type="match status" value="1"/>
</dbReference>
<dbReference type="NCBIfam" id="NF045515">
    <property type="entry name" value="Glp_gephyrin"/>
    <property type="match status" value="1"/>
</dbReference>
<dbReference type="SUPFAM" id="SSF63882">
    <property type="entry name" value="MoeA N-terminal region -like"/>
    <property type="match status" value="1"/>
</dbReference>
<dbReference type="SUPFAM" id="SSF63867">
    <property type="entry name" value="MoeA C-terminal domain-like"/>
    <property type="match status" value="1"/>
</dbReference>
<dbReference type="GO" id="GO:0005737">
    <property type="term" value="C:cytoplasm"/>
    <property type="evidence" value="ECO:0007669"/>
    <property type="project" value="TreeGrafter"/>
</dbReference>
<dbReference type="Proteomes" id="UP000510869">
    <property type="component" value="Chromosome"/>
</dbReference>
<dbReference type="NCBIfam" id="TIGR00177">
    <property type="entry name" value="molyb_syn"/>
    <property type="match status" value="1"/>
</dbReference>
<dbReference type="InterPro" id="IPR036688">
    <property type="entry name" value="MoeA_C_domain_IV_sf"/>
</dbReference>
<dbReference type="Pfam" id="PF03453">
    <property type="entry name" value="MoeA_N"/>
    <property type="match status" value="1"/>
</dbReference>
<dbReference type="InterPro" id="IPR036135">
    <property type="entry name" value="MoeA_linker/N_sf"/>
</dbReference>
<evidence type="ECO:0000256" key="3">
    <source>
        <dbReference type="SAM" id="MobiDB-lite"/>
    </source>
</evidence>
<dbReference type="InterPro" id="IPR001453">
    <property type="entry name" value="MoaB/Mog_dom"/>
</dbReference>
<dbReference type="InterPro" id="IPR038987">
    <property type="entry name" value="MoeA-like"/>
</dbReference>
<dbReference type="KEGG" id="nay:HYG81_08355"/>
<evidence type="ECO:0000313" key="5">
    <source>
        <dbReference type="EMBL" id="QLK27601.1"/>
    </source>
</evidence>
<feature type="domain" description="MoaB/Mog" evidence="4">
    <location>
        <begin position="210"/>
        <end position="344"/>
    </location>
</feature>
<reference evidence="5 6" key="1">
    <citation type="submission" date="2020-07" db="EMBL/GenBank/DDBJ databases">
        <title>Natrinema (YPL30) sp. nov. and Haloterrigena xxxxxx (YPL8) sp. nov., isolated from a salt mine.</title>
        <authorList>
            <person name="Cui H."/>
        </authorList>
    </citation>
    <scope>NUCLEOTIDE SEQUENCE [LARGE SCALE GENOMIC DNA]</scope>
    <source>
        <strain evidence="5 6">YPL13</strain>
    </source>
</reference>
<dbReference type="SMART" id="SM00852">
    <property type="entry name" value="MoCF_biosynth"/>
    <property type="match status" value="1"/>
</dbReference>
<dbReference type="InterPro" id="IPR005110">
    <property type="entry name" value="MoeA_linker/N"/>
</dbReference>
<dbReference type="Gene3D" id="2.40.340.10">
    <property type="entry name" value="MoeA, C-terminal, domain IV"/>
    <property type="match status" value="1"/>
</dbReference>
<dbReference type="PANTHER" id="PTHR10192">
    <property type="entry name" value="MOLYBDOPTERIN BIOSYNTHESIS PROTEIN"/>
    <property type="match status" value="1"/>
</dbReference>
<comment type="pathway">
    <text evidence="1">Cofactor biosynthesis; molybdopterin biosynthesis.</text>
</comment>
<name>A0A7D6GRJ5_9EURY</name>
<dbReference type="Pfam" id="PF03454">
    <property type="entry name" value="MoeA_C"/>
    <property type="match status" value="1"/>
</dbReference>
<dbReference type="InterPro" id="IPR036425">
    <property type="entry name" value="MoaB/Mog-like_dom_sf"/>
</dbReference>
<dbReference type="OrthoDB" id="31371at2157"/>
<feature type="region of interest" description="Disordered" evidence="3">
    <location>
        <begin position="380"/>
        <end position="404"/>
    </location>
</feature>
<dbReference type="Gene3D" id="2.170.190.11">
    <property type="entry name" value="Molybdopterin biosynthesis moea protein, domain 3"/>
    <property type="match status" value="1"/>
</dbReference>
<dbReference type="Gene3D" id="3.40.980.10">
    <property type="entry name" value="MoaB/Mog-like domain"/>
    <property type="match status" value="1"/>
</dbReference>